<dbReference type="EMBL" id="CYXP01000008">
    <property type="protein sequence ID" value="CUN27744.1"/>
    <property type="molecule type" value="Genomic_DNA"/>
</dbReference>
<feature type="chain" id="PRO_5044057108" evidence="1">
    <location>
        <begin position="21"/>
        <end position="127"/>
    </location>
</feature>
<proteinExistence type="predicted"/>
<keyword evidence="1" id="KW-0732">Signal</keyword>
<dbReference type="Proteomes" id="UP000095591">
    <property type="component" value="Unassembled WGS sequence"/>
</dbReference>
<name>A0A173VL13_PARDI</name>
<accession>A0A173VL13</accession>
<evidence type="ECO:0000313" key="3">
    <source>
        <dbReference type="EMBL" id="MDB9005070.1"/>
    </source>
</evidence>
<reference evidence="3" key="2">
    <citation type="submission" date="2023-01" db="EMBL/GenBank/DDBJ databases">
        <title>Human gut microbiome strain richness.</title>
        <authorList>
            <person name="Chen-Liaw A."/>
        </authorList>
    </citation>
    <scope>NUCLEOTIDE SEQUENCE</scope>
    <source>
        <strain evidence="3">RTP21484st1_E5_RTP21484_190118</strain>
    </source>
</reference>
<sequence>MKRLVMAMSALLVSVTMSFAQESSLHKEPFVVNVGQLVSYLELRPSQINEVGMINDYFREKQSEGLRGSHKMRDKRMRQAVFGNLKLMKKALSTDQYRKYVALINVTNNNNRMTSGLSFPDVYLADK</sequence>
<gene>
    <name evidence="2" type="ORF">ERS852429_03166</name>
    <name evidence="3" type="ORF">PN599_08655</name>
</gene>
<reference evidence="2 4" key="1">
    <citation type="submission" date="2015-09" db="EMBL/GenBank/DDBJ databases">
        <authorList>
            <consortium name="Pathogen Informatics"/>
        </authorList>
    </citation>
    <scope>NUCLEOTIDE SEQUENCE [LARGE SCALE GENOMIC DNA]</scope>
    <source>
        <strain evidence="2 4">2789STDY5608872</strain>
    </source>
</reference>
<feature type="signal peptide" evidence="1">
    <location>
        <begin position="1"/>
        <end position="20"/>
    </location>
</feature>
<protein>
    <submittedName>
        <fullName evidence="2">Uncharacterized protein</fullName>
    </submittedName>
</protein>
<dbReference type="AlphaFoldDB" id="A0A173VL13"/>
<evidence type="ECO:0000313" key="4">
    <source>
        <dbReference type="Proteomes" id="UP000095591"/>
    </source>
</evidence>
<evidence type="ECO:0000313" key="2">
    <source>
        <dbReference type="EMBL" id="CUN27744.1"/>
    </source>
</evidence>
<evidence type="ECO:0000256" key="1">
    <source>
        <dbReference type="SAM" id="SignalP"/>
    </source>
</evidence>
<dbReference type="Proteomes" id="UP001210126">
    <property type="component" value="Unassembled WGS sequence"/>
</dbReference>
<organism evidence="2 4">
    <name type="scientific">Parabacteroides distasonis</name>
    <dbReference type="NCBI Taxonomy" id="823"/>
    <lineage>
        <taxon>Bacteria</taxon>
        <taxon>Pseudomonadati</taxon>
        <taxon>Bacteroidota</taxon>
        <taxon>Bacteroidia</taxon>
        <taxon>Bacteroidales</taxon>
        <taxon>Tannerellaceae</taxon>
        <taxon>Parabacteroides</taxon>
    </lineage>
</organism>
<dbReference type="EMBL" id="JAQMPJ010000005">
    <property type="protein sequence ID" value="MDB9005070.1"/>
    <property type="molecule type" value="Genomic_DNA"/>
</dbReference>
<dbReference type="RefSeq" id="WP_044545832.1">
    <property type="nucleotide sequence ID" value="NZ_CDRH01000406.1"/>
</dbReference>